<dbReference type="NCBIfam" id="TIGR01214">
    <property type="entry name" value="rmlD"/>
    <property type="match status" value="1"/>
</dbReference>
<dbReference type="NCBIfam" id="NF007440">
    <property type="entry name" value="PRK09987.1"/>
    <property type="match status" value="1"/>
</dbReference>
<gene>
    <name evidence="8" type="ordered locus">Psesu_2447</name>
</gene>
<dbReference type="UniPathway" id="UPA00124"/>
<accession>E6WW71</accession>
<evidence type="ECO:0000313" key="9">
    <source>
        <dbReference type="Proteomes" id="UP000008632"/>
    </source>
</evidence>
<dbReference type="GO" id="GO:0008831">
    <property type="term" value="F:dTDP-4-dehydrorhamnose reductase activity"/>
    <property type="evidence" value="ECO:0007669"/>
    <property type="project" value="UniProtKB-EC"/>
</dbReference>
<dbReference type="GO" id="GO:0005829">
    <property type="term" value="C:cytosol"/>
    <property type="evidence" value="ECO:0007669"/>
    <property type="project" value="TreeGrafter"/>
</dbReference>
<dbReference type="EC" id="1.1.1.133" evidence="3 6"/>
<evidence type="ECO:0000256" key="5">
    <source>
        <dbReference type="ARBA" id="ARBA00048200"/>
    </source>
</evidence>
<dbReference type="KEGG" id="psu:Psesu_2447"/>
<dbReference type="SUPFAM" id="SSF51735">
    <property type="entry name" value="NAD(P)-binding Rossmann-fold domains"/>
    <property type="match status" value="1"/>
</dbReference>
<evidence type="ECO:0000256" key="4">
    <source>
        <dbReference type="ARBA" id="ARBA00017099"/>
    </source>
</evidence>
<feature type="domain" description="RmlD-like substrate binding" evidence="7">
    <location>
        <begin position="3"/>
        <end position="300"/>
    </location>
</feature>
<comment type="pathway">
    <text evidence="1 6">Carbohydrate biosynthesis; dTDP-L-rhamnose biosynthesis.</text>
</comment>
<dbReference type="eggNOG" id="COG1091">
    <property type="taxonomic scope" value="Bacteria"/>
</dbReference>
<evidence type="ECO:0000256" key="3">
    <source>
        <dbReference type="ARBA" id="ARBA00012929"/>
    </source>
</evidence>
<dbReference type="STRING" id="743721.Psesu_2447"/>
<evidence type="ECO:0000256" key="6">
    <source>
        <dbReference type="RuleBase" id="RU364082"/>
    </source>
</evidence>
<keyword evidence="9" id="KW-1185">Reference proteome</keyword>
<comment type="catalytic activity">
    <reaction evidence="5 6">
        <text>dTDP-beta-L-rhamnose + NADP(+) = dTDP-4-dehydro-beta-L-rhamnose + NADPH + H(+)</text>
        <dbReference type="Rhea" id="RHEA:21796"/>
        <dbReference type="ChEBI" id="CHEBI:15378"/>
        <dbReference type="ChEBI" id="CHEBI:57510"/>
        <dbReference type="ChEBI" id="CHEBI:57783"/>
        <dbReference type="ChEBI" id="CHEBI:58349"/>
        <dbReference type="ChEBI" id="CHEBI:62830"/>
        <dbReference type="EC" id="1.1.1.133"/>
    </reaction>
</comment>
<dbReference type="AlphaFoldDB" id="E6WW71"/>
<dbReference type="InterPro" id="IPR029903">
    <property type="entry name" value="RmlD-like-bd"/>
</dbReference>
<dbReference type="EMBL" id="CP002446">
    <property type="protein sequence ID" value="ADV28279.1"/>
    <property type="molecule type" value="Genomic_DNA"/>
</dbReference>
<evidence type="ECO:0000259" key="7">
    <source>
        <dbReference type="Pfam" id="PF04321"/>
    </source>
</evidence>
<name>E6WW71_PSEUU</name>
<dbReference type="OrthoDB" id="9803892at2"/>
<comment type="function">
    <text evidence="6">Catalyzes the reduction of dTDP-6-deoxy-L-lyxo-4-hexulose to yield dTDP-L-rhamnose.</text>
</comment>
<keyword evidence="6" id="KW-0521">NADP</keyword>
<dbReference type="InterPro" id="IPR005913">
    <property type="entry name" value="dTDP_dehydrorham_reduct"/>
</dbReference>
<proteinExistence type="inferred from homology"/>
<dbReference type="CDD" id="cd05254">
    <property type="entry name" value="dTDP_HR_like_SDR_e"/>
    <property type="match status" value="1"/>
</dbReference>
<comment type="cofactor">
    <cofactor evidence="6">
        <name>Mg(2+)</name>
        <dbReference type="ChEBI" id="CHEBI:18420"/>
    </cofactor>
    <text evidence="6">Binds 1 Mg(2+) ion per monomer.</text>
</comment>
<dbReference type="Gene3D" id="3.90.25.10">
    <property type="entry name" value="UDP-galactose 4-epimerase, domain 1"/>
    <property type="match status" value="1"/>
</dbReference>
<dbReference type="HOGENOM" id="CLU_045518_1_0_6"/>
<dbReference type="Gene3D" id="3.40.50.720">
    <property type="entry name" value="NAD(P)-binding Rossmann-like Domain"/>
    <property type="match status" value="1"/>
</dbReference>
<dbReference type="PANTHER" id="PTHR10491">
    <property type="entry name" value="DTDP-4-DEHYDRORHAMNOSE REDUCTASE"/>
    <property type="match status" value="1"/>
</dbReference>
<dbReference type="Pfam" id="PF04321">
    <property type="entry name" value="RmlD_sub_bind"/>
    <property type="match status" value="1"/>
</dbReference>
<reference evidence="8 9" key="1">
    <citation type="submission" date="2011-01" db="EMBL/GenBank/DDBJ databases">
        <title>Complete sequence of Pseudoxanthomonas suwonensis 11-1.</title>
        <authorList>
            <consortium name="US DOE Joint Genome Institute"/>
            <person name="Lucas S."/>
            <person name="Copeland A."/>
            <person name="Lapidus A."/>
            <person name="Cheng J.-F."/>
            <person name="Goodwin L."/>
            <person name="Pitluck S."/>
            <person name="Teshima H."/>
            <person name="Detter J.C."/>
            <person name="Han C."/>
            <person name="Tapia R."/>
            <person name="Land M."/>
            <person name="Hauser L."/>
            <person name="Kyrpides N."/>
            <person name="Ivanova N."/>
            <person name="Ovchinnikova G."/>
            <person name="Siebers A.K."/>
            <person name="Allgaier M."/>
            <person name="Thelen M.P."/>
            <person name="Hugenholtz P."/>
            <person name="Gladden J."/>
            <person name="Woyke T."/>
        </authorList>
    </citation>
    <scope>NUCLEOTIDE SEQUENCE [LARGE SCALE GENOMIC DNA]</scope>
    <source>
        <strain evidence="9">11-1</strain>
    </source>
</reference>
<comment type="similarity">
    <text evidence="2 6">Belongs to the dTDP-4-dehydrorhamnose reductase family.</text>
</comment>
<evidence type="ECO:0000256" key="1">
    <source>
        <dbReference type="ARBA" id="ARBA00004781"/>
    </source>
</evidence>
<dbReference type="Proteomes" id="UP000008632">
    <property type="component" value="Chromosome"/>
</dbReference>
<dbReference type="RefSeq" id="WP_013536106.1">
    <property type="nucleotide sequence ID" value="NC_014924.1"/>
</dbReference>
<evidence type="ECO:0000313" key="8">
    <source>
        <dbReference type="EMBL" id="ADV28279.1"/>
    </source>
</evidence>
<evidence type="ECO:0000256" key="2">
    <source>
        <dbReference type="ARBA" id="ARBA00010944"/>
    </source>
</evidence>
<dbReference type="InterPro" id="IPR036291">
    <property type="entry name" value="NAD(P)-bd_dom_sf"/>
</dbReference>
<organism evidence="8 9">
    <name type="scientific">Pseudoxanthomonas suwonensis (strain 11-1)</name>
    <dbReference type="NCBI Taxonomy" id="743721"/>
    <lineage>
        <taxon>Bacteria</taxon>
        <taxon>Pseudomonadati</taxon>
        <taxon>Pseudomonadota</taxon>
        <taxon>Gammaproteobacteria</taxon>
        <taxon>Lysobacterales</taxon>
        <taxon>Lysobacteraceae</taxon>
        <taxon>Pseudoxanthomonas</taxon>
    </lineage>
</organism>
<keyword evidence="6 8" id="KW-0560">Oxidoreductase</keyword>
<dbReference type="UniPathway" id="UPA00281"/>
<sequence>MTRILLVGGNGQLGRELRRSLIALGEVVAMTRDGRLHDGGSAIAADLDEPQRLAAVVREVAPDAVVNAAAYTAVDKAESEPEAAFRINGEAPGVLAQACAAAGIPLVHYSTDYVFDGQGTRPYREDDPTAPLGVYGASKLAGEEAIRAAGGQHLVFRTAWVYAAHSHNFLRTMLRLGAERDELRVVDDQVGTPTPAAMIADVTAVALRRALGDAGVSGTWHLVADGHTSWHGFAEAIFAEAVAAGVLARAPTVHPVTSAEFPTPARRPAYSRLDTSALQRDFGVQLLHWREALVPVMAELATARVASPAA</sequence>
<dbReference type="PANTHER" id="PTHR10491:SF4">
    <property type="entry name" value="METHIONINE ADENOSYLTRANSFERASE 2 SUBUNIT BETA"/>
    <property type="match status" value="1"/>
</dbReference>
<dbReference type="GO" id="GO:0019305">
    <property type="term" value="P:dTDP-rhamnose biosynthetic process"/>
    <property type="evidence" value="ECO:0007669"/>
    <property type="project" value="UniProtKB-UniPathway"/>
</dbReference>
<protein>
    <recommendedName>
        <fullName evidence="4 6">dTDP-4-dehydrorhamnose reductase</fullName>
        <ecNumber evidence="3 6">1.1.1.133</ecNumber>
    </recommendedName>
</protein>
<dbReference type="GO" id="GO:0009243">
    <property type="term" value="P:O antigen biosynthetic process"/>
    <property type="evidence" value="ECO:0007669"/>
    <property type="project" value="UniProtKB-UniPathway"/>
</dbReference>